<keyword evidence="11" id="KW-0326">Glycosidase</keyword>
<gene>
    <name evidence="18" type="ORF">K452DRAFT_235616</name>
</gene>
<dbReference type="PANTHER" id="PTHR31983">
    <property type="entry name" value="ENDO-1,3(4)-BETA-GLUCANASE 1"/>
    <property type="match status" value="1"/>
</dbReference>
<keyword evidence="19" id="KW-1185">Reference proteome</keyword>
<dbReference type="Gene3D" id="1.20.5.420">
    <property type="entry name" value="Immunoglobulin FC, subunit C"/>
    <property type="match status" value="1"/>
</dbReference>
<dbReference type="GO" id="GO:0071555">
    <property type="term" value="P:cell wall organization"/>
    <property type="evidence" value="ECO:0007669"/>
    <property type="project" value="UniProtKB-KW"/>
</dbReference>
<evidence type="ECO:0000313" key="18">
    <source>
        <dbReference type="EMBL" id="KAF2137622.1"/>
    </source>
</evidence>
<keyword evidence="8 18" id="KW-0378">Hydrolase</keyword>
<evidence type="ECO:0000256" key="15">
    <source>
        <dbReference type="ARBA" id="ARBA00075210"/>
    </source>
</evidence>
<dbReference type="RefSeq" id="XP_033393337.1">
    <property type="nucleotide sequence ID" value="XM_033537448.1"/>
</dbReference>
<dbReference type="InterPro" id="IPR005200">
    <property type="entry name" value="Endo-beta-glucanase"/>
</dbReference>
<comment type="similarity">
    <text evidence="3">Belongs to the glycosyl hydrolase 81 family.</text>
</comment>
<dbReference type="GO" id="GO:0000272">
    <property type="term" value="P:polysaccharide catabolic process"/>
    <property type="evidence" value="ECO:0007669"/>
    <property type="project" value="UniProtKB-KW"/>
</dbReference>
<keyword evidence="5" id="KW-0134">Cell wall</keyword>
<evidence type="ECO:0000256" key="10">
    <source>
        <dbReference type="ARBA" id="ARBA00023277"/>
    </source>
</evidence>
<evidence type="ECO:0000259" key="17">
    <source>
        <dbReference type="Pfam" id="PF17652"/>
    </source>
</evidence>
<evidence type="ECO:0000256" key="3">
    <source>
        <dbReference type="ARBA" id="ARBA00010730"/>
    </source>
</evidence>
<dbReference type="GO" id="GO:0009986">
    <property type="term" value="C:cell surface"/>
    <property type="evidence" value="ECO:0007669"/>
    <property type="project" value="TreeGrafter"/>
</dbReference>
<evidence type="ECO:0000313" key="19">
    <source>
        <dbReference type="Proteomes" id="UP000799438"/>
    </source>
</evidence>
<dbReference type="AlphaFoldDB" id="A0A6A6B0B6"/>
<dbReference type="Pfam" id="PF03639">
    <property type="entry name" value="Glyco_hydro_81"/>
    <property type="match status" value="1"/>
</dbReference>
<comment type="subcellular location">
    <subcellularLocation>
        <location evidence="2">Secreted</location>
        <location evidence="2">Cell wall</location>
    </subcellularLocation>
</comment>
<dbReference type="PROSITE" id="PS52008">
    <property type="entry name" value="GH81"/>
    <property type="match status" value="1"/>
</dbReference>
<evidence type="ECO:0000256" key="11">
    <source>
        <dbReference type="ARBA" id="ARBA00023295"/>
    </source>
</evidence>
<evidence type="ECO:0000256" key="14">
    <source>
        <dbReference type="ARBA" id="ARBA00074614"/>
    </source>
</evidence>
<reference evidence="18" key="1">
    <citation type="journal article" date="2020" name="Stud. Mycol.">
        <title>101 Dothideomycetes genomes: a test case for predicting lifestyles and emergence of pathogens.</title>
        <authorList>
            <person name="Haridas S."/>
            <person name="Albert R."/>
            <person name="Binder M."/>
            <person name="Bloem J."/>
            <person name="Labutti K."/>
            <person name="Salamov A."/>
            <person name="Andreopoulos B."/>
            <person name="Baker S."/>
            <person name="Barry K."/>
            <person name="Bills G."/>
            <person name="Bluhm B."/>
            <person name="Cannon C."/>
            <person name="Castanera R."/>
            <person name="Culley D."/>
            <person name="Daum C."/>
            <person name="Ezra D."/>
            <person name="Gonzalez J."/>
            <person name="Henrissat B."/>
            <person name="Kuo A."/>
            <person name="Liang C."/>
            <person name="Lipzen A."/>
            <person name="Lutzoni F."/>
            <person name="Magnuson J."/>
            <person name="Mondo S."/>
            <person name="Nolan M."/>
            <person name="Ohm R."/>
            <person name="Pangilinan J."/>
            <person name="Park H.-J."/>
            <person name="Ramirez L."/>
            <person name="Alfaro M."/>
            <person name="Sun H."/>
            <person name="Tritt A."/>
            <person name="Yoshinaga Y."/>
            <person name="Zwiers L.-H."/>
            <person name="Turgeon B."/>
            <person name="Goodwin S."/>
            <person name="Spatafora J."/>
            <person name="Crous P."/>
            <person name="Grigoriev I."/>
        </authorList>
    </citation>
    <scope>NUCLEOTIDE SEQUENCE</scope>
    <source>
        <strain evidence="18">CBS 121167</strain>
    </source>
</reference>
<evidence type="ECO:0000256" key="5">
    <source>
        <dbReference type="ARBA" id="ARBA00022512"/>
    </source>
</evidence>
<name>A0A6A6B0B6_9PEZI</name>
<keyword evidence="12" id="KW-0961">Cell wall biogenesis/degradation</keyword>
<evidence type="ECO:0000256" key="4">
    <source>
        <dbReference type="ARBA" id="ARBA00012780"/>
    </source>
</evidence>
<keyword evidence="13" id="KW-0624">Polysaccharide degradation</keyword>
<evidence type="ECO:0000256" key="13">
    <source>
        <dbReference type="ARBA" id="ARBA00023326"/>
    </source>
</evidence>
<proteinExistence type="inferred from homology"/>
<dbReference type="EMBL" id="ML995501">
    <property type="protein sequence ID" value="KAF2137622.1"/>
    <property type="molecule type" value="Genomic_DNA"/>
</dbReference>
<dbReference type="InterPro" id="IPR040720">
    <property type="entry name" value="GH81_C"/>
</dbReference>
<evidence type="ECO:0000256" key="8">
    <source>
        <dbReference type="ARBA" id="ARBA00022801"/>
    </source>
</evidence>
<evidence type="ECO:0000259" key="16">
    <source>
        <dbReference type="Pfam" id="PF03639"/>
    </source>
</evidence>
<dbReference type="Proteomes" id="UP000799438">
    <property type="component" value="Unassembled WGS sequence"/>
</dbReference>
<protein>
    <recommendedName>
        <fullName evidence="14">Glucan endo-1,3-beta-D-glucosidase 1</fullName>
        <ecNumber evidence="4">3.2.1.39</ecNumber>
    </recommendedName>
    <alternativeName>
        <fullName evidence="15">Daughter specific expression protein 4</fullName>
    </alternativeName>
</protein>
<evidence type="ECO:0000256" key="7">
    <source>
        <dbReference type="ARBA" id="ARBA00022729"/>
    </source>
</evidence>
<dbReference type="EC" id="3.2.1.39" evidence="4"/>
<feature type="domain" description="Glycosyl hydrolase family 81 C-terminal" evidence="17">
    <location>
        <begin position="355"/>
        <end position="702"/>
    </location>
</feature>
<dbReference type="PANTHER" id="PTHR31983:SF0">
    <property type="entry name" value="GLUCAN ENDO-1,3-BETA-D-GLUCOSIDASE 2"/>
    <property type="match status" value="1"/>
</dbReference>
<feature type="domain" description="Glycosyl hydrolase family 81 N-terminal" evidence="16">
    <location>
        <begin position="26"/>
        <end position="347"/>
    </location>
</feature>
<keyword evidence="7" id="KW-0732">Signal</keyword>
<dbReference type="GeneID" id="54294944"/>
<keyword evidence="6" id="KW-0964">Secreted</keyword>
<dbReference type="FunFam" id="1.10.287.1170:FF:000001">
    <property type="entry name" value="Endo-1,3-beta-glucanase Engl1"/>
    <property type="match status" value="1"/>
</dbReference>
<keyword evidence="9" id="KW-0325">Glycoprotein</keyword>
<evidence type="ECO:0000256" key="12">
    <source>
        <dbReference type="ARBA" id="ARBA00023316"/>
    </source>
</evidence>
<dbReference type="Gene3D" id="1.10.287.1170">
    <property type="entry name" value="glycoside hydrolase family 81 endo-[beta] glucanase"/>
    <property type="match status" value="1"/>
</dbReference>
<dbReference type="GO" id="GO:0000920">
    <property type="term" value="P:septum digestion after cytokinesis"/>
    <property type="evidence" value="ECO:0007669"/>
    <property type="project" value="UniProtKB-ARBA"/>
</dbReference>
<sequence>MVPSANIFQSISGDAVPSQIPRRDNHPQARIGILDSSRVIQTNKFYANLFLGSRADGVWTHPYSISWSQGRGNARSWGLAISHIDRDMLALGPDTGHGSRQYYINPIGIQSMLLSAAELSNSTSMTVDSLQTFSANMNLAPTAGASPIVTFPLVQGMGFVTGVYKGATPLVQTSVFFRTVRGPIAVGSTSKWQVTLEDGKSWLVYATPDAGYAAPALNMTSNTTLRGPPNWRGTIMVAKNPAGNAGESIFDTSAGAYPVAAIITGSVSGGTGSYSLQFGKAGLTSKTLLMWALPHHVQSFDSHTAPGRSNVQLYTTTKGLATAVRSDFWTMVESNLPTSMGFAPWTPSRGAITTLSSTATRAVSSAAESELRQDIDGQTNLNSMYFSGKGLAKFASIVYAANDLAKNQSVARPGLDKLKKAFAVFVNNRQIYPLVYDSTWGGVVSSAGYQDANADFGNAYYNDHHFHYGYFVYTAAVIGYLDPSWLNTTNKAWVNMLVKDFANPIQGGDFPFSRAFDWFHGHSWAKGLFASADGKDQESTSEDAFATYGMKMWGRVIGDANMEARGNLMLALQARSFQNYFLMESNNRNQPAEIINNKVTGILFENKVDWATYFSAAWWCKEGIHMIPVHVPSTLIRTPNFVREEFNTYMSNGRINEAEGGWRGILYANLALIDPRASYDFFANPGFDMGLLDGGASRTWYLAYAAALGGA</sequence>
<comment type="catalytic activity">
    <reaction evidence="1">
        <text>Hydrolysis of (1-&gt;3)-beta-D-glucosidic linkages in (1-&gt;3)-beta-D-glucans.</text>
        <dbReference type="EC" id="3.2.1.39"/>
    </reaction>
</comment>
<dbReference type="Gene3D" id="2.70.98.30">
    <property type="entry name" value="Golgi alpha-mannosidase II, domain 4"/>
    <property type="match status" value="1"/>
</dbReference>
<dbReference type="OrthoDB" id="4473401at2759"/>
<evidence type="ECO:0000256" key="1">
    <source>
        <dbReference type="ARBA" id="ARBA00000382"/>
    </source>
</evidence>
<dbReference type="GO" id="GO:0052861">
    <property type="term" value="F:endo-1,3(4)-beta-glucanase activity"/>
    <property type="evidence" value="ECO:0007669"/>
    <property type="project" value="InterPro"/>
</dbReference>
<dbReference type="FunFam" id="2.70.98.30:FF:000006">
    <property type="entry name" value="Endo-1,3-beta-glucanase Engl1"/>
    <property type="match status" value="1"/>
</dbReference>
<dbReference type="GO" id="GO:0042973">
    <property type="term" value="F:glucan endo-1,3-beta-D-glucosidase activity"/>
    <property type="evidence" value="ECO:0007669"/>
    <property type="project" value="UniProtKB-EC"/>
</dbReference>
<dbReference type="FunFam" id="1.20.5.420:FF:000008">
    <property type="entry name" value="Endo-1,3-beta-glucanase Engl1"/>
    <property type="match status" value="1"/>
</dbReference>
<organism evidence="18 19">
    <name type="scientific">Aplosporella prunicola CBS 121167</name>
    <dbReference type="NCBI Taxonomy" id="1176127"/>
    <lineage>
        <taxon>Eukaryota</taxon>
        <taxon>Fungi</taxon>
        <taxon>Dikarya</taxon>
        <taxon>Ascomycota</taxon>
        <taxon>Pezizomycotina</taxon>
        <taxon>Dothideomycetes</taxon>
        <taxon>Dothideomycetes incertae sedis</taxon>
        <taxon>Botryosphaeriales</taxon>
        <taxon>Aplosporellaceae</taxon>
        <taxon>Aplosporella</taxon>
    </lineage>
</organism>
<evidence type="ECO:0000256" key="6">
    <source>
        <dbReference type="ARBA" id="ARBA00022525"/>
    </source>
</evidence>
<dbReference type="InterPro" id="IPR040451">
    <property type="entry name" value="GH81_N"/>
</dbReference>
<evidence type="ECO:0000256" key="9">
    <source>
        <dbReference type="ARBA" id="ARBA00023180"/>
    </source>
</evidence>
<evidence type="ECO:0000256" key="2">
    <source>
        <dbReference type="ARBA" id="ARBA00004191"/>
    </source>
</evidence>
<accession>A0A6A6B0B6</accession>
<dbReference type="Pfam" id="PF17652">
    <property type="entry name" value="Glyco_hydro81C"/>
    <property type="match status" value="1"/>
</dbReference>
<keyword evidence="10" id="KW-0119">Carbohydrate metabolism</keyword>